<feature type="compositionally biased region" description="Polar residues" evidence="1">
    <location>
        <begin position="220"/>
        <end position="280"/>
    </location>
</feature>
<evidence type="ECO:0000256" key="1">
    <source>
        <dbReference type="SAM" id="MobiDB-lite"/>
    </source>
</evidence>
<feature type="region of interest" description="Disordered" evidence="1">
    <location>
        <begin position="218"/>
        <end position="323"/>
    </location>
</feature>
<comment type="caution">
    <text evidence="2">The sequence shown here is derived from an EMBL/GenBank/DDBJ whole genome shotgun (WGS) entry which is preliminary data.</text>
</comment>
<gene>
    <name evidence="2" type="ORF">AAF712_012404</name>
</gene>
<organism evidence="2 3">
    <name type="scientific">Marasmius tenuissimus</name>
    <dbReference type="NCBI Taxonomy" id="585030"/>
    <lineage>
        <taxon>Eukaryota</taxon>
        <taxon>Fungi</taxon>
        <taxon>Dikarya</taxon>
        <taxon>Basidiomycota</taxon>
        <taxon>Agaricomycotina</taxon>
        <taxon>Agaricomycetes</taxon>
        <taxon>Agaricomycetidae</taxon>
        <taxon>Agaricales</taxon>
        <taxon>Marasmiineae</taxon>
        <taxon>Marasmiaceae</taxon>
        <taxon>Marasmius</taxon>
    </lineage>
</organism>
<keyword evidence="3" id="KW-1185">Reference proteome</keyword>
<feature type="compositionally biased region" description="Basic and acidic residues" evidence="1">
    <location>
        <begin position="306"/>
        <end position="323"/>
    </location>
</feature>
<evidence type="ECO:0000313" key="3">
    <source>
        <dbReference type="Proteomes" id="UP001437256"/>
    </source>
</evidence>
<accession>A0ABR2ZIL1</accession>
<dbReference type="EMBL" id="JBBXMP010000160">
    <property type="protein sequence ID" value="KAL0060811.1"/>
    <property type="molecule type" value="Genomic_DNA"/>
</dbReference>
<protein>
    <submittedName>
        <fullName evidence="2">Uncharacterized protein</fullName>
    </submittedName>
</protein>
<dbReference type="Proteomes" id="UP001437256">
    <property type="component" value="Unassembled WGS sequence"/>
</dbReference>
<evidence type="ECO:0000313" key="2">
    <source>
        <dbReference type="EMBL" id="KAL0060811.1"/>
    </source>
</evidence>
<proteinExistence type="predicted"/>
<name>A0ABR2ZIL1_9AGAR</name>
<sequence length="323" mass="35873">MKVLMERILCFIPWDGEKTKVDWSDFGKEAKAALELREVTIRQLLDLVLETEAIDRTNLAQESARLRLLESTTLLGRTSSVFTFMKTKKRRSSFTFSTEERKQQWKNRFEKQLRPILALWMDDLADKMAQNLHHILPDMYDKALKFDVMLAVAVTHCRILAQLRPLLDDMLVQLETKWDGVAELIDKEQQTQAIKNWVNLVVQPALVDTINAMEAPNLQGDYTDSASDVSQKDSLSTIGETPESTGTADSANRAATTPETPSLDSLATSTSGGPPITSATDARPIEANSNATNDTEGSAGLVAPTDPRDPKGKGRDVLLSRRG</sequence>
<feature type="compositionally biased region" description="Polar residues" evidence="1">
    <location>
        <begin position="287"/>
        <end position="296"/>
    </location>
</feature>
<reference evidence="2 3" key="1">
    <citation type="submission" date="2024-05" db="EMBL/GenBank/DDBJ databases">
        <title>A draft genome resource for the thread blight pathogen Marasmius tenuissimus strain MS-2.</title>
        <authorList>
            <person name="Yulfo-Soto G.E."/>
            <person name="Baruah I.K."/>
            <person name="Amoako-Attah I."/>
            <person name="Bukari Y."/>
            <person name="Meinhardt L.W."/>
            <person name="Bailey B.A."/>
            <person name="Cohen S.P."/>
        </authorList>
    </citation>
    <scope>NUCLEOTIDE SEQUENCE [LARGE SCALE GENOMIC DNA]</scope>
    <source>
        <strain evidence="2 3">MS-2</strain>
    </source>
</reference>